<evidence type="ECO:0000256" key="5">
    <source>
        <dbReference type="ARBA" id="ARBA00022927"/>
    </source>
</evidence>
<evidence type="ECO:0000256" key="4">
    <source>
        <dbReference type="ARBA" id="ARBA00022692"/>
    </source>
</evidence>
<dbReference type="InterPro" id="IPR018448">
    <property type="entry name" value="TatB"/>
</dbReference>
<dbReference type="GO" id="GO:0016020">
    <property type="term" value="C:membrane"/>
    <property type="evidence" value="ECO:0007669"/>
    <property type="project" value="UniProtKB-SubCell"/>
</dbReference>
<keyword evidence="6" id="KW-1133">Transmembrane helix</keyword>
<name>A0A2Z6AYQ4_9BACT</name>
<keyword evidence="7" id="KW-0811">Translocation</keyword>
<evidence type="ECO:0000256" key="6">
    <source>
        <dbReference type="ARBA" id="ARBA00022989"/>
    </source>
</evidence>
<sequence>MELLVIFVVALIVIGPRKLPQMARSMGKAFGEFKRVSADVKRTIDTEVDKVERQEKKVKAKSELMAEDAAASMQEKSGSDADAGDAAKTVEAMDVTPEPAATASKEA</sequence>
<dbReference type="InterPro" id="IPR003369">
    <property type="entry name" value="TatA/B/E"/>
</dbReference>
<evidence type="ECO:0000313" key="11">
    <source>
        <dbReference type="Proteomes" id="UP000269883"/>
    </source>
</evidence>
<dbReference type="Pfam" id="PF02416">
    <property type="entry name" value="TatA_B_E"/>
    <property type="match status" value="1"/>
</dbReference>
<keyword evidence="3" id="KW-1003">Cell membrane</keyword>
<feature type="region of interest" description="Disordered" evidence="9">
    <location>
        <begin position="54"/>
        <end position="107"/>
    </location>
</feature>
<dbReference type="RefSeq" id="WP_232034908.1">
    <property type="nucleotide sequence ID" value="NZ_AP017378.1"/>
</dbReference>
<keyword evidence="2" id="KW-0813">Transport</keyword>
<evidence type="ECO:0000313" key="10">
    <source>
        <dbReference type="EMBL" id="BBD08358.1"/>
    </source>
</evidence>
<keyword evidence="5" id="KW-0653">Protein transport</keyword>
<dbReference type="AlphaFoldDB" id="A0A2Z6AYQ4"/>
<evidence type="ECO:0000256" key="3">
    <source>
        <dbReference type="ARBA" id="ARBA00022475"/>
    </source>
</evidence>
<dbReference type="PANTHER" id="PTHR33162:SF1">
    <property type="entry name" value="SEC-INDEPENDENT PROTEIN TRANSLOCASE PROTEIN TATA, CHLOROPLASTIC"/>
    <property type="match status" value="1"/>
</dbReference>
<evidence type="ECO:0000256" key="9">
    <source>
        <dbReference type="SAM" id="MobiDB-lite"/>
    </source>
</evidence>
<dbReference type="Gene3D" id="1.20.5.3310">
    <property type="match status" value="1"/>
</dbReference>
<dbReference type="NCBIfam" id="TIGR01410">
    <property type="entry name" value="tatB"/>
    <property type="match status" value="1"/>
</dbReference>
<proteinExistence type="predicted"/>
<dbReference type="GO" id="GO:0008320">
    <property type="term" value="F:protein transmembrane transporter activity"/>
    <property type="evidence" value="ECO:0007669"/>
    <property type="project" value="InterPro"/>
</dbReference>
<dbReference type="PANTHER" id="PTHR33162">
    <property type="entry name" value="SEC-INDEPENDENT PROTEIN TRANSLOCASE PROTEIN TATA, CHLOROPLASTIC"/>
    <property type="match status" value="1"/>
</dbReference>
<keyword evidence="11" id="KW-1185">Reference proteome</keyword>
<gene>
    <name evidence="10" type="ORF">DFE_1632</name>
</gene>
<evidence type="ECO:0000256" key="8">
    <source>
        <dbReference type="ARBA" id="ARBA00023136"/>
    </source>
</evidence>
<reference evidence="10 11" key="1">
    <citation type="journal article" date="2018" name="Sci. Adv.">
        <title>Multi-heme cytochromes provide a pathway for survival in energy-limited environments.</title>
        <authorList>
            <person name="Deng X."/>
            <person name="Dohmae N."/>
            <person name="Nealson K.H."/>
            <person name="Hashimoto K."/>
            <person name="Okamoto A."/>
        </authorList>
    </citation>
    <scope>NUCLEOTIDE SEQUENCE [LARGE SCALE GENOMIC DNA]</scope>
    <source>
        <strain evidence="10 11">IS5</strain>
    </source>
</reference>
<organism evidence="10 11">
    <name type="scientific">Desulfovibrio ferrophilus</name>
    <dbReference type="NCBI Taxonomy" id="241368"/>
    <lineage>
        <taxon>Bacteria</taxon>
        <taxon>Pseudomonadati</taxon>
        <taxon>Thermodesulfobacteriota</taxon>
        <taxon>Desulfovibrionia</taxon>
        <taxon>Desulfovibrionales</taxon>
        <taxon>Desulfovibrionaceae</taxon>
        <taxon>Desulfovibrio</taxon>
    </lineage>
</organism>
<protein>
    <submittedName>
        <fullName evidence="10">Twin-arginine translocation protein subunit TatB</fullName>
    </submittedName>
</protein>
<accession>A0A2Z6AYQ4</accession>
<feature type="compositionally biased region" description="Basic and acidic residues" evidence="9">
    <location>
        <begin position="54"/>
        <end position="64"/>
    </location>
</feature>
<keyword evidence="4" id="KW-0812">Transmembrane</keyword>
<keyword evidence="8" id="KW-0472">Membrane</keyword>
<dbReference type="GO" id="GO:0043953">
    <property type="term" value="P:protein transport by the Tat complex"/>
    <property type="evidence" value="ECO:0007669"/>
    <property type="project" value="InterPro"/>
</dbReference>
<dbReference type="EMBL" id="AP017378">
    <property type="protein sequence ID" value="BBD08358.1"/>
    <property type="molecule type" value="Genomic_DNA"/>
</dbReference>
<dbReference type="KEGG" id="dfl:DFE_1632"/>
<evidence type="ECO:0000256" key="1">
    <source>
        <dbReference type="ARBA" id="ARBA00004167"/>
    </source>
</evidence>
<evidence type="ECO:0000256" key="7">
    <source>
        <dbReference type="ARBA" id="ARBA00023010"/>
    </source>
</evidence>
<comment type="subcellular location">
    <subcellularLocation>
        <location evidence="1">Membrane</location>
        <topology evidence="1">Single-pass membrane protein</topology>
    </subcellularLocation>
</comment>
<evidence type="ECO:0000256" key="2">
    <source>
        <dbReference type="ARBA" id="ARBA00022448"/>
    </source>
</evidence>
<dbReference type="Proteomes" id="UP000269883">
    <property type="component" value="Chromosome"/>
</dbReference>